<dbReference type="InterPro" id="IPR011598">
    <property type="entry name" value="bHLH_dom"/>
</dbReference>
<dbReference type="VEuPathDB" id="FungiDB:AAP_02983"/>
<feature type="region of interest" description="Disordered" evidence="5">
    <location>
        <begin position="38"/>
        <end position="77"/>
    </location>
</feature>
<reference evidence="7 8" key="1">
    <citation type="journal article" date="2016" name="Genome Biol. Evol.">
        <title>Divergent and convergent evolution of fungal pathogenicity.</title>
        <authorList>
            <person name="Shang Y."/>
            <person name="Xiao G."/>
            <person name="Zheng P."/>
            <person name="Cen K."/>
            <person name="Zhan S."/>
            <person name="Wang C."/>
        </authorList>
    </citation>
    <scope>NUCLEOTIDE SEQUENCE [LARGE SCALE GENOMIC DNA]</scope>
    <source>
        <strain evidence="7 8">ARSEF 7405</strain>
    </source>
</reference>
<dbReference type="PROSITE" id="PS50888">
    <property type="entry name" value="BHLH"/>
    <property type="match status" value="1"/>
</dbReference>
<feature type="compositionally biased region" description="Polar residues" evidence="5">
    <location>
        <begin position="560"/>
        <end position="574"/>
    </location>
</feature>
<evidence type="ECO:0000256" key="2">
    <source>
        <dbReference type="ARBA" id="ARBA00023015"/>
    </source>
</evidence>
<feature type="region of interest" description="Disordered" evidence="5">
    <location>
        <begin position="227"/>
        <end position="257"/>
    </location>
</feature>
<dbReference type="AlphaFoldDB" id="A0A167Z8U1"/>
<name>A0A167Z8U1_9EURO</name>
<dbReference type="GO" id="GO:0000978">
    <property type="term" value="F:RNA polymerase II cis-regulatory region sequence-specific DNA binding"/>
    <property type="evidence" value="ECO:0007669"/>
    <property type="project" value="TreeGrafter"/>
</dbReference>
<comment type="subcellular location">
    <subcellularLocation>
        <location evidence="1">Nucleus</location>
    </subcellularLocation>
</comment>
<keyword evidence="3" id="KW-0804">Transcription</keyword>
<feature type="region of interest" description="Disordered" evidence="5">
    <location>
        <begin position="501"/>
        <end position="612"/>
    </location>
</feature>
<sequence>MSHRPFIKSEPDEAGLHQQYFAGNSAYSQGIHAFSNSYQQQLARQQQQQQQQQQHNAGVDSLSSLQQQGQQGQQGQQESNFMNYGYNSQQQNLSSNFGFGNSSIDTSELLDLDLNRSANNMSANQNNSNNHISFLPPAQTTAQNIAMSVPASNNMGSNTALFSSTHPGEPIQAPFIRNNLDYNQFRDVSNSVPNPQNAAAGASPGIASLNAAFETSLFSHRGRQIMQGGMGPSRSRFGSLDMTPYSRESTAAPTGAGSTALANEFAVGTPESGSYPRPVGGLSLHNRHKLSGQWDSTAMSQPSLSQHSLMDSPQGSPRHQSFAELYKSGKHTSLPSKVDPATLESQEAKRRRRRASHNMVERRRRDNINERIHELSHLVPQHRLEDDKVRKQLLNNASLSAVTSGMSPPQSATSLLAGGTGRRAAGNITMGLPIEEKEKGPNKGDILNGSVAWTRDLMWALHIKLQQEAELAELIARLGGTWPFEQTEEEKRMRTELMEAMEKNDPNTFSYSRGPGSGLRVPKHTNLAGEPLQAQDQMQQDQGQNQQQQQQQQQQPQQPPVTDSMTTASLSPAFTSGGSGTNSGNNDPGFQQEMWGNPAFAFREEDEYAMEI</sequence>
<evidence type="ECO:0000313" key="8">
    <source>
        <dbReference type="Proteomes" id="UP000242877"/>
    </source>
</evidence>
<comment type="caution">
    <text evidence="7">The sequence shown here is derived from an EMBL/GenBank/DDBJ whole genome shotgun (WGS) entry which is preliminary data.</text>
</comment>
<dbReference type="InterPro" id="IPR051732">
    <property type="entry name" value="USF"/>
</dbReference>
<evidence type="ECO:0000256" key="4">
    <source>
        <dbReference type="ARBA" id="ARBA00023242"/>
    </source>
</evidence>
<evidence type="ECO:0000259" key="6">
    <source>
        <dbReference type="PROSITE" id="PS50888"/>
    </source>
</evidence>
<dbReference type="GO" id="GO:0046983">
    <property type="term" value="F:protein dimerization activity"/>
    <property type="evidence" value="ECO:0007669"/>
    <property type="project" value="InterPro"/>
</dbReference>
<dbReference type="GO" id="GO:0005634">
    <property type="term" value="C:nucleus"/>
    <property type="evidence" value="ECO:0007669"/>
    <property type="project" value="UniProtKB-SubCell"/>
</dbReference>
<dbReference type="GO" id="GO:0000981">
    <property type="term" value="F:DNA-binding transcription factor activity, RNA polymerase II-specific"/>
    <property type="evidence" value="ECO:0007669"/>
    <property type="project" value="TreeGrafter"/>
</dbReference>
<dbReference type="Gene3D" id="4.10.280.10">
    <property type="entry name" value="Helix-loop-helix DNA-binding domain"/>
    <property type="match status" value="1"/>
</dbReference>
<evidence type="ECO:0000256" key="5">
    <source>
        <dbReference type="SAM" id="MobiDB-lite"/>
    </source>
</evidence>
<dbReference type="InterPro" id="IPR036638">
    <property type="entry name" value="HLH_DNA-bd_sf"/>
</dbReference>
<feature type="compositionally biased region" description="Low complexity" evidence="5">
    <location>
        <begin position="66"/>
        <end position="77"/>
    </location>
</feature>
<organism evidence="7 8">
    <name type="scientific">Ascosphaera apis ARSEF 7405</name>
    <dbReference type="NCBI Taxonomy" id="392613"/>
    <lineage>
        <taxon>Eukaryota</taxon>
        <taxon>Fungi</taxon>
        <taxon>Dikarya</taxon>
        <taxon>Ascomycota</taxon>
        <taxon>Pezizomycotina</taxon>
        <taxon>Eurotiomycetes</taxon>
        <taxon>Eurotiomycetidae</taxon>
        <taxon>Onygenales</taxon>
        <taxon>Ascosphaeraceae</taxon>
        <taxon>Ascosphaera</taxon>
    </lineage>
</organism>
<dbReference type="CDD" id="cd11387">
    <property type="entry name" value="bHLHzip_USF_MITF"/>
    <property type="match status" value="1"/>
</dbReference>
<dbReference type="EMBL" id="AZGZ01000011">
    <property type="protein sequence ID" value="KZZ92328.1"/>
    <property type="molecule type" value="Genomic_DNA"/>
</dbReference>
<evidence type="ECO:0000256" key="3">
    <source>
        <dbReference type="ARBA" id="ARBA00023163"/>
    </source>
</evidence>
<dbReference type="OrthoDB" id="690068at2759"/>
<accession>A0A167Z8U1</accession>
<feature type="region of interest" description="Disordered" evidence="5">
    <location>
        <begin position="294"/>
        <end position="360"/>
    </location>
</feature>
<dbReference type="Pfam" id="PF00010">
    <property type="entry name" value="HLH"/>
    <property type="match status" value="1"/>
</dbReference>
<feature type="compositionally biased region" description="Low complexity" evidence="5">
    <location>
        <begin position="39"/>
        <end position="54"/>
    </location>
</feature>
<feature type="compositionally biased region" description="Low complexity" evidence="5">
    <location>
        <begin position="533"/>
        <end position="556"/>
    </location>
</feature>
<dbReference type="SMART" id="SM00353">
    <property type="entry name" value="HLH"/>
    <property type="match status" value="1"/>
</dbReference>
<evidence type="ECO:0000313" key="7">
    <source>
        <dbReference type="EMBL" id="KZZ92328.1"/>
    </source>
</evidence>
<evidence type="ECO:0000256" key="1">
    <source>
        <dbReference type="ARBA" id="ARBA00004123"/>
    </source>
</evidence>
<feature type="domain" description="BHLH" evidence="6">
    <location>
        <begin position="352"/>
        <end position="457"/>
    </location>
</feature>
<proteinExistence type="predicted"/>
<dbReference type="PANTHER" id="PTHR46117">
    <property type="entry name" value="FI24210P1"/>
    <property type="match status" value="1"/>
</dbReference>
<dbReference type="PANTHER" id="PTHR46117:SF3">
    <property type="entry name" value="FI24210P1"/>
    <property type="match status" value="1"/>
</dbReference>
<keyword evidence="4" id="KW-0539">Nucleus</keyword>
<keyword evidence="2" id="KW-0805">Transcription regulation</keyword>
<gene>
    <name evidence="7" type="ORF">AAP_02983</name>
</gene>
<feature type="compositionally biased region" description="Polar residues" evidence="5">
    <location>
        <begin position="294"/>
        <end position="319"/>
    </location>
</feature>
<dbReference type="SUPFAM" id="SSF47459">
    <property type="entry name" value="HLH, helix-loop-helix DNA-binding domain"/>
    <property type="match status" value="1"/>
</dbReference>
<keyword evidence="8" id="KW-1185">Reference proteome</keyword>
<protein>
    <submittedName>
        <fullName evidence="7">HLH transcription factor (GlcD gamma)</fullName>
    </submittedName>
</protein>
<dbReference type="Proteomes" id="UP000242877">
    <property type="component" value="Unassembled WGS sequence"/>
</dbReference>